<sequence length="137" mass="15684">MEEGSRLVTWLRHSNPTRTPLPFHKVYLQGWLSRLIRLRLGYRCASQILQTAPDQCPYCFEIEDDTLHHYIIRCPGPRPSAPCGLDPGHRQRSSGTSDSLCLNSNARRSLSWSGYGDELCWVALWLARATGDHQYIE</sequence>
<dbReference type="GO" id="GO:0005975">
    <property type="term" value="P:carbohydrate metabolic process"/>
    <property type="evidence" value="ECO:0007669"/>
    <property type="project" value="InterPro"/>
</dbReference>
<proteinExistence type="predicted"/>
<name>A0A8J5CP61_CHIOP</name>
<gene>
    <name evidence="1" type="ORF">GWK47_034325</name>
</gene>
<reference evidence="1" key="1">
    <citation type="submission" date="2020-07" db="EMBL/GenBank/DDBJ databases">
        <title>The High-quality genome of the commercially important snow crab, Chionoecetes opilio.</title>
        <authorList>
            <person name="Jeong J.-H."/>
            <person name="Ryu S."/>
        </authorList>
    </citation>
    <scope>NUCLEOTIDE SEQUENCE</scope>
    <source>
        <strain evidence="1">MADBK_172401_WGS</strain>
        <tissue evidence="1">Digestive gland</tissue>
    </source>
</reference>
<dbReference type="AlphaFoldDB" id="A0A8J5CP61"/>
<organism evidence="1 2">
    <name type="scientific">Chionoecetes opilio</name>
    <name type="common">Atlantic snow crab</name>
    <name type="synonym">Cancer opilio</name>
    <dbReference type="NCBI Taxonomy" id="41210"/>
    <lineage>
        <taxon>Eukaryota</taxon>
        <taxon>Metazoa</taxon>
        <taxon>Ecdysozoa</taxon>
        <taxon>Arthropoda</taxon>
        <taxon>Crustacea</taxon>
        <taxon>Multicrustacea</taxon>
        <taxon>Malacostraca</taxon>
        <taxon>Eumalacostraca</taxon>
        <taxon>Eucarida</taxon>
        <taxon>Decapoda</taxon>
        <taxon>Pleocyemata</taxon>
        <taxon>Brachyura</taxon>
        <taxon>Eubrachyura</taxon>
        <taxon>Majoidea</taxon>
        <taxon>Majidae</taxon>
        <taxon>Chionoecetes</taxon>
    </lineage>
</organism>
<accession>A0A8J5CP61</accession>
<evidence type="ECO:0000313" key="2">
    <source>
        <dbReference type="Proteomes" id="UP000770661"/>
    </source>
</evidence>
<keyword evidence="2" id="KW-1185">Reference proteome</keyword>
<dbReference type="Proteomes" id="UP000770661">
    <property type="component" value="Unassembled WGS sequence"/>
</dbReference>
<dbReference type="InterPro" id="IPR008928">
    <property type="entry name" value="6-hairpin_glycosidase_sf"/>
</dbReference>
<dbReference type="EMBL" id="JACEEZ010003187">
    <property type="protein sequence ID" value="KAG0727593.1"/>
    <property type="molecule type" value="Genomic_DNA"/>
</dbReference>
<evidence type="ECO:0000313" key="1">
    <source>
        <dbReference type="EMBL" id="KAG0727593.1"/>
    </source>
</evidence>
<dbReference type="Gene3D" id="1.50.10.10">
    <property type="match status" value="1"/>
</dbReference>
<dbReference type="InterPro" id="IPR012341">
    <property type="entry name" value="6hp_glycosidase-like_sf"/>
</dbReference>
<comment type="caution">
    <text evidence="1">The sequence shown here is derived from an EMBL/GenBank/DDBJ whole genome shotgun (WGS) entry which is preliminary data.</text>
</comment>
<dbReference type="SUPFAM" id="SSF48208">
    <property type="entry name" value="Six-hairpin glycosidases"/>
    <property type="match status" value="1"/>
</dbReference>
<protein>
    <submittedName>
        <fullName evidence="1">Uncharacterized protein</fullName>
    </submittedName>
</protein>